<evidence type="ECO:0000313" key="3">
    <source>
        <dbReference type="Proteomes" id="UP000002762"/>
    </source>
</evidence>
<dbReference type="Proteomes" id="UP000002762">
    <property type="component" value="Unassembled WGS sequence"/>
</dbReference>
<protein>
    <submittedName>
        <fullName evidence="2">Uncharacterized protein</fullName>
    </submittedName>
</protein>
<organism evidence="2 3">
    <name type="scientific">Beauveria bassiana (strain ARSEF 2860)</name>
    <name type="common">White muscardine disease fungus</name>
    <name type="synonym">Tritirachium shiotae</name>
    <dbReference type="NCBI Taxonomy" id="655819"/>
    <lineage>
        <taxon>Eukaryota</taxon>
        <taxon>Fungi</taxon>
        <taxon>Dikarya</taxon>
        <taxon>Ascomycota</taxon>
        <taxon>Pezizomycotina</taxon>
        <taxon>Sordariomycetes</taxon>
        <taxon>Hypocreomycetidae</taxon>
        <taxon>Hypocreales</taxon>
        <taxon>Cordycipitaceae</taxon>
        <taxon>Beauveria</taxon>
    </lineage>
</organism>
<dbReference type="GeneID" id="19887879"/>
<reference evidence="2 3" key="1">
    <citation type="journal article" date="2012" name="Sci. Rep.">
        <title>Genomic perspectives on the evolution of fungal entomopathogenicity in Beauveria bassiana.</title>
        <authorList>
            <person name="Xiao G."/>
            <person name="Ying S.H."/>
            <person name="Zheng P."/>
            <person name="Wang Z.L."/>
            <person name="Zhang S."/>
            <person name="Xie X.Q."/>
            <person name="Shang Y."/>
            <person name="St Leger R.J."/>
            <person name="Zhao G.P."/>
            <person name="Wang C."/>
            <person name="Feng M.G."/>
        </authorList>
    </citation>
    <scope>NUCLEOTIDE SEQUENCE [LARGE SCALE GENOMIC DNA]</scope>
    <source>
        <strain evidence="2 3">ARSEF 2860</strain>
    </source>
</reference>
<dbReference type="EMBL" id="JH725160">
    <property type="protein sequence ID" value="EJP66374.1"/>
    <property type="molecule type" value="Genomic_DNA"/>
</dbReference>
<feature type="compositionally biased region" description="Basic and acidic residues" evidence="1">
    <location>
        <begin position="76"/>
        <end position="87"/>
    </location>
</feature>
<sequence>MPYLAQTMHQPDSHASIIEHDGLTNDEIWLGGPCPSSQKGGKPGEKSRMIDVEEVKPSTKPPRRQLPRISIGTIDTKMEQVREATSQ</sequence>
<dbReference type="HOGENOM" id="CLU_2483029_0_0_1"/>
<dbReference type="InParanoid" id="J4KNV7"/>
<dbReference type="AlphaFoldDB" id="J4KNV7"/>
<proteinExistence type="predicted"/>
<evidence type="ECO:0000256" key="1">
    <source>
        <dbReference type="SAM" id="MobiDB-lite"/>
    </source>
</evidence>
<evidence type="ECO:0000313" key="2">
    <source>
        <dbReference type="EMBL" id="EJP66374.1"/>
    </source>
</evidence>
<dbReference type="RefSeq" id="XP_008598186.1">
    <property type="nucleotide sequence ID" value="XM_008599964.1"/>
</dbReference>
<name>J4KNV7_BEAB2</name>
<accession>J4KNV7</accession>
<keyword evidence="3" id="KW-1185">Reference proteome</keyword>
<feature type="region of interest" description="Disordered" evidence="1">
    <location>
        <begin position="54"/>
        <end position="87"/>
    </location>
</feature>
<gene>
    <name evidence="2" type="ORF">BBA_04867</name>
</gene>